<dbReference type="OrthoDB" id="204305at2759"/>
<evidence type="ECO:0000313" key="2">
    <source>
        <dbReference type="EMBL" id="CDW50391.1"/>
    </source>
</evidence>
<feature type="non-terminal residue" evidence="2">
    <location>
        <position position="1"/>
    </location>
</feature>
<keyword evidence="1" id="KW-0812">Transmembrane</keyword>
<dbReference type="AlphaFoldDB" id="A0A0K2VK88"/>
<keyword evidence="1" id="KW-1133">Transmembrane helix</keyword>
<feature type="transmembrane region" description="Helical" evidence="1">
    <location>
        <begin position="15"/>
        <end position="32"/>
    </location>
</feature>
<protein>
    <submittedName>
        <fullName evidence="2">Uncharacterized protein</fullName>
    </submittedName>
</protein>
<proteinExistence type="predicted"/>
<organism evidence="2">
    <name type="scientific">Lepeophtheirus salmonis</name>
    <name type="common">Salmon louse</name>
    <name type="synonym">Caligus salmonis</name>
    <dbReference type="NCBI Taxonomy" id="72036"/>
    <lineage>
        <taxon>Eukaryota</taxon>
        <taxon>Metazoa</taxon>
        <taxon>Ecdysozoa</taxon>
        <taxon>Arthropoda</taxon>
        <taxon>Crustacea</taxon>
        <taxon>Multicrustacea</taxon>
        <taxon>Hexanauplia</taxon>
        <taxon>Copepoda</taxon>
        <taxon>Siphonostomatoida</taxon>
        <taxon>Caligidae</taxon>
        <taxon>Lepeophtheirus</taxon>
    </lineage>
</organism>
<accession>A0A0K2VK88</accession>
<keyword evidence="1" id="KW-0472">Membrane</keyword>
<evidence type="ECO:0000256" key="1">
    <source>
        <dbReference type="SAM" id="Phobius"/>
    </source>
</evidence>
<sequence length="361" mass="41846">LGRVNKKTMDMQTKIFLLIGFTLLSILIYSLPRMDIEKHYIQTTEIDPSFVELFNPPCDCSRIIKRKMIPIEIYDVSRKKLSVNDTTCSFNAFKRGPDQKVIGFTFYEPNPENTNKLNREYFEGISENLRLISKFYPGFVMRLYYQARESDTIKKLCNISCSNSHLDLCDITEIPMLGNSSVLYPLLWRFLPVLDKQVSLFLSRDLDSRISQREVSAVETFLESDEYSFHVMRDHPAHATTIMGGTWAVKVDRHRKEFKSSFKKLFKDTSGLAYINRTLGGYDQVALSKYVWPWAKWRALSHDSYLCKKYPRTSPFPTKRVEGIGNYVGSVVSLNATIGFTSASECPFKCRPRDHKDWIFC</sequence>
<reference evidence="2" key="1">
    <citation type="submission" date="2014-05" db="EMBL/GenBank/DDBJ databases">
        <authorList>
            <person name="Chronopoulou M."/>
        </authorList>
    </citation>
    <scope>NUCLEOTIDE SEQUENCE</scope>
    <source>
        <tissue evidence="2">Whole organism</tissue>
    </source>
</reference>
<name>A0A0K2VK88_LEPSM</name>
<dbReference type="EMBL" id="HACA01033030">
    <property type="protein sequence ID" value="CDW50391.1"/>
    <property type="molecule type" value="Transcribed_RNA"/>
</dbReference>